<evidence type="ECO:0000256" key="7">
    <source>
        <dbReference type="RuleBase" id="RU363032"/>
    </source>
</evidence>
<dbReference type="AlphaFoldDB" id="A0A6J4QQC1"/>
<evidence type="ECO:0000256" key="2">
    <source>
        <dbReference type="ARBA" id="ARBA00022448"/>
    </source>
</evidence>
<dbReference type="EMBL" id="CADCVF010000011">
    <property type="protein sequence ID" value="CAA9446348.1"/>
    <property type="molecule type" value="Genomic_DNA"/>
</dbReference>
<dbReference type="Pfam" id="PF00528">
    <property type="entry name" value="BPD_transp_1"/>
    <property type="match status" value="1"/>
</dbReference>
<dbReference type="Gene3D" id="1.10.3720.10">
    <property type="entry name" value="MetI-like"/>
    <property type="match status" value="1"/>
</dbReference>
<sequence>MLAYIVRKVLFSIVVLFVASAVIFVLVSLSGDPLAELRTNPNVQQADIERLTAQYGLDQPLPVQYVIWLGDLLHGDLGTSFKQYASVNSIIAPRIIPTFLLVGSALAVTAILAIPFGVYSAIKKYTLADNVGTFLSFLGFSMPIFWLGLLLQLVLGIYLAAWAGTRIFFVSGMTAVGDTGPIDLLQHLALPVTALAVIEVATLSRFQRSAMLDVMSSDYLRTARAKGLSQWTVYLKHALRNAMIPSVTLLALKVGLIFNGAVITESVFAWPGLGFLLVDSLNKGDYNVARGILIISAALIVVFNLVADLAYSLVDPRVSYD</sequence>
<dbReference type="Pfam" id="PF19300">
    <property type="entry name" value="BPD_transp_1_N"/>
    <property type="match status" value="1"/>
</dbReference>
<dbReference type="InterPro" id="IPR000515">
    <property type="entry name" value="MetI-like"/>
</dbReference>
<name>A0A6J4QQC1_9ACTN</name>
<evidence type="ECO:0000256" key="6">
    <source>
        <dbReference type="ARBA" id="ARBA00023136"/>
    </source>
</evidence>
<keyword evidence="6 7" id="KW-0472">Membrane</keyword>
<dbReference type="InterPro" id="IPR045621">
    <property type="entry name" value="BPD_transp_1_N"/>
</dbReference>
<feature type="transmembrane region" description="Helical" evidence="7">
    <location>
        <begin position="9"/>
        <end position="29"/>
    </location>
</feature>
<comment type="similarity">
    <text evidence="7">Belongs to the binding-protein-dependent transport system permease family.</text>
</comment>
<reference evidence="9" key="1">
    <citation type="submission" date="2020-02" db="EMBL/GenBank/DDBJ databases">
        <authorList>
            <person name="Meier V. D."/>
        </authorList>
    </citation>
    <scope>NUCLEOTIDE SEQUENCE</scope>
    <source>
        <strain evidence="9">AVDCRST_MAG58</strain>
    </source>
</reference>
<accession>A0A6J4QQC1</accession>
<organism evidence="9">
    <name type="scientific">uncultured Rubrobacteraceae bacterium</name>
    <dbReference type="NCBI Taxonomy" id="349277"/>
    <lineage>
        <taxon>Bacteria</taxon>
        <taxon>Bacillati</taxon>
        <taxon>Actinomycetota</taxon>
        <taxon>Rubrobacteria</taxon>
        <taxon>Rubrobacterales</taxon>
        <taxon>Rubrobacteraceae</taxon>
        <taxon>environmental samples</taxon>
    </lineage>
</organism>
<evidence type="ECO:0000313" key="9">
    <source>
        <dbReference type="EMBL" id="CAA9446348.1"/>
    </source>
</evidence>
<dbReference type="InterPro" id="IPR035906">
    <property type="entry name" value="MetI-like_sf"/>
</dbReference>
<keyword evidence="5 7" id="KW-1133">Transmembrane helix</keyword>
<evidence type="ECO:0000256" key="3">
    <source>
        <dbReference type="ARBA" id="ARBA00022475"/>
    </source>
</evidence>
<feature type="transmembrane region" description="Helical" evidence="7">
    <location>
        <begin position="134"/>
        <end position="164"/>
    </location>
</feature>
<feature type="transmembrane region" description="Helical" evidence="7">
    <location>
        <begin position="250"/>
        <end position="271"/>
    </location>
</feature>
<dbReference type="PANTHER" id="PTHR43163">
    <property type="entry name" value="DIPEPTIDE TRANSPORT SYSTEM PERMEASE PROTEIN DPPB-RELATED"/>
    <property type="match status" value="1"/>
</dbReference>
<evidence type="ECO:0000256" key="4">
    <source>
        <dbReference type="ARBA" id="ARBA00022692"/>
    </source>
</evidence>
<evidence type="ECO:0000256" key="5">
    <source>
        <dbReference type="ARBA" id="ARBA00022989"/>
    </source>
</evidence>
<dbReference type="PANTHER" id="PTHR43163:SF6">
    <property type="entry name" value="DIPEPTIDE TRANSPORT SYSTEM PERMEASE PROTEIN DPPB-RELATED"/>
    <property type="match status" value="1"/>
</dbReference>
<feature type="domain" description="ABC transmembrane type-1" evidence="8">
    <location>
        <begin position="95"/>
        <end position="311"/>
    </location>
</feature>
<keyword evidence="4 7" id="KW-0812">Transmembrane</keyword>
<dbReference type="GO" id="GO:0005886">
    <property type="term" value="C:plasma membrane"/>
    <property type="evidence" value="ECO:0007669"/>
    <property type="project" value="UniProtKB-SubCell"/>
</dbReference>
<dbReference type="CDD" id="cd06261">
    <property type="entry name" value="TM_PBP2"/>
    <property type="match status" value="1"/>
</dbReference>
<keyword evidence="2 7" id="KW-0813">Transport</keyword>
<feature type="transmembrane region" description="Helical" evidence="7">
    <location>
        <begin position="291"/>
        <end position="314"/>
    </location>
</feature>
<dbReference type="GO" id="GO:0055085">
    <property type="term" value="P:transmembrane transport"/>
    <property type="evidence" value="ECO:0007669"/>
    <property type="project" value="InterPro"/>
</dbReference>
<evidence type="ECO:0000259" key="8">
    <source>
        <dbReference type="PROSITE" id="PS50928"/>
    </source>
</evidence>
<protein>
    <submittedName>
        <fullName evidence="9">Oligopeptide transport system permease protein OppB</fullName>
    </submittedName>
</protein>
<dbReference type="SUPFAM" id="SSF161098">
    <property type="entry name" value="MetI-like"/>
    <property type="match status" value="1"/>
</dbReference>
<comment type="subcellular location">
    <subcellularLocation>
        <location evidence="1 7">Cell membrane</location>
        <topology evidence="1 7">Multi-pass membrane protein</topology>
    </subcellularLocation>
</comment>
<keyword evidence="3" id="KW-1003">Cell membrane</keyword>
<feature type="transmembrane region" description="Helical" evidence="7">
    <location>
        <begin position="95"/>
        <end position="122"/>
    </location>
</feature>
<gene>
    <name evidence="9" type="ORF">AVDCRST_MAG58-459</name>
</gene>
<dbReference type="PROSITE" id="PS50928">
    <property type="entry name" value="ABC_TM1"/>
    <property type="match status" value="1"/>
</dbReference>
<evidence type="ECO:0000256" key="1">
    <source>
        <dbReference type="ARBA" id="ARBA00004651"/>
    </source>
</evidence>
<proteinExistence type="inferred from homology"/>